<accession>A0A0D8B9F8</accession>
<dbReference type="RefSeq" id="WP_044887290.1">
    <property type="nucleotide sequence ID" value="NZ_JYFN01000048.1"/>
</dbReference>
<dbReference type="PANTHER" id="PTHR48228:SF6">
    <property type="entry name" value="L-CARNITINE COA-TRANSFERASE"/>
    <property type="match status" value="1"/>
</dbReference>
<gene>
    <name evidence="3" type="ORF">FF36_04784</name>
</gene>
<comment type="caution">
    <text evidence="3">The sequence shown here is derived from an EMBL/GenBank/DDBJ whole genome shotgun (WGS) entry which is preliminary data.</text>
</comment>
<comment type="similarity">
    <text evidence="1">Belongs to the CoA-transferase III family.</text>
</comment>
<evidence type="ECO:0000313" key="3">
    <source>
        <dbReference type="EMBL" id="KJE20913.1"/>
    </source>
</evidence>
<reference evidence="4" key="1">
    <citation type="submission" date="2015-02" db="EMBL/GenBank/DDBJ databases">
        <title>Draft Genome of Frankia sp. CpI1-S.</title>
        <authorList>
            <person name="Oshone R.T."/>
            <person name="Ngom M."/>
            <person name="Ghodhbane-Gtari F."/>
            <person name="Gtari M."/>
            <person name="Morris K."/>
            <person name="Thomas K."/>
            <person name="Sen A."/>
            <person name="Tisa L.S."/>
        </authorList>
    </citation>
    <scope>NUCLEOTIDE SEQUENCE [LARGE SCALE GENOMIC DNA]</scope>
    <source>
        <strain evidence="4">CpI1-S</strain>
    </source>
</reference>
<protein>
    <submittedName>
        <fullName evidence="3">Putative acyl-CoA transferase/carnitine dehydratase</fullName>
    </submittedName>
</protein>
<name>A0A0D8B9F8_9ACTN</name>
<dbReference type="Pfam" id="PF02515">
    <property type="entry name" value="CoA_transf_3"/>
    <property type="match status" value="3"/>
</dbReference>
<dbReference type="PANTHER" id="PTHR48228">
    <property type="entry name" value="SUCCINYL-COA--D-CITRAMALATE COA-TRANSFERASE"/>
    <property type="match status" value="1"/>
</dbReference>
<sequence length="804" mass="82361">MSGAYDGVRVLDASGGIAGAMAAMYLADQGADVVRLLSPGRGPLDGGPGALCWDRNKWLCALDRTTPAGAAQLRRLLAAADVLVVDGTPDDLDRDGLDPDGVRAAHPDLIHLWLPLLAPAAPWGRLPADPLLADAVSSASGEHGSYDGHPLALVTPIAAYGQAILGATAAAAALLGRDGAGRDGAGRGDAARGDAARGGAGRGRAVLVSGLHATAAMQAASLTDAEGIIRASQPGGGGSSPNYRLYRCSDDRWLYLGALTEPLFLTALDVLDLFEVLTMPGVDGSMLNMLRPGVGAPVVERFAARFAERPLAHWERLLTDAGVPNAPAQTRDEWWAGEVVASNGMRRVHVHPELGPVEIPGDPIRLSRTPGTFSHLPGAQAFVDAAAVWTDPRPAAGGEEPAAAVAGEPAAPLAGLRVLDLGSFVAGPFGSTLLADYGAEVIKVEGPGGDPYRIYTVSFLAFHKGQDDIVVDLKTPEGRETFHDLVRSADVLLDNVRPGVRERIGTDHATLAAINPRLVRGTVTAWGTGNPLSATPAFDPLLQARSGLITAQGGAGAPCQSAMLVHDIGTGSLVAFGILAALYARRRDGLGQEVVTTMVNSSVMMQAGEFVRHAGRPAPAVGGHEYVGDTAVHRLHPCKEGWVAVAATTPEHAAALVAALDLADVGREAGVGGEAGAVALLRAPAAGPAADRITAALAGLTSAEAADLLAAAGVPAAPVLDRGGFLTDPWFAAAGILTRIDEPDVGPCTVVRRYADWSGNPVEITAAAPPPGAGTRRILAGLGYSDSRIAELLAAGAVREHPAP</sequence>
<dbReference type="AlphaFoldDB" id="A0A0D8B9F8"/>
<dbReference type="OrthoDB" id="9797653at2"/>
<dbReference type="GO" id="GO:0016740">
    <property type="term" value="F:transferase activity"/>
    <property type="evidence" value="ECO:0007669"/>
    <property type="project" value="UniProtKB-KW"/>
</dbReference>
<dbReference type="InterPro" id="IPR003673">
    <property type="entry name" value="CoA-Trfase_fam_III"/>
</dbReference>
<dbReference type="InterPro" id="IPR050509">
    <property type="entry name" value="CoA-transferase_III"/>
</dbReference>
<dbReference type="EMBL" id="JYFN01000048">
    <property type="protein sequence ID" value="KJE20913.1"/>
    <property type="molecule type" value="Genomic_DNA"/>
</dbReference>
<dbReference type="InterPro" id="IPR023606">
    <property type="entry name" value="CoA-Trfase_III_dom_1_sf"/>
</dbReference>
<evidence type="ECO:0000256" key="2">
    <source>
        <dbReference type="ARBA" id="ARBA00022679"/>
    </source>
</evidence>
<dbReference type="InterPro" id="IPR044855">
    <property type="entry name" value="CoA-Trfase_III_dom3_sf"/>
</dbReference>
<keyword evidence="4" id="KW-1185">Reference proteome</keyword>
<evidence type="ECO:0000256" key="1">
    <source>
        <dbReference type="ARBA" id="ARBA00008383"/>
    </source>
</evidence>
<keyword evidence="2 3" id="KW-0808">Transferase</keyword>
<dbReference type="Gene3D" id="3.30.1540.10">
    <property type="entry name" value="formyl-coa transferase, domain 3"/>
    <property type="match status" value="2"/>
</dbReference>
<proteinExistence type="inferred from homology"/>
<dbReference type="SUPFAM" id="SSF89796">
    <property type="entry name" value="CoA-transferase family III (CaiB/BaiF)"/>
    <property type="match status" value="2"/>
</dbReference>
<dbReference type="PATRIC" id="fig|1502723.3.peg.4757"/>
<reference evidence="3 4" key="2">
    <citation type="journal article" date="2016" name="Genome Announc.">
        <title>Permanent Draft Genome Sequences for Two Variants of Frankia sp. Strain CpI1, the First Frankia Strain Isolated from Root Nodules of Comptonia peregrina.</title>
        <authorList>
            <person name="Oshone R."/>
            <person name="Hurst S.G.IV."/>
            <person name="Abebe-Akele F."/>
            <person name="Simpson S."/>
            <person name="Morris K."/>
            <person name="Thomas W.K."/>
            <person name="Tisa L.S."/>
        </authorList>
    </citation>
    <scope>NUCLEOTIDE SEQUENCE [LARGE SCALE GENOMIC DNA]</scope>
    <source>
        <strain evidence="4">CpI1-S</strain>
    </source>
</reference>
<organism evidence="3 4">
    <name type="scientific">Frankia torreyi</name>
    <dbReference type="NCBI Taxonomy" id="1856"/>
    <lineage>
        <taxon>Bacteria</taxon>
        <taxon>Bacillati</taxon>
        <taxon>Actinomycetota</taxon>
        <taxon>Actinomycetes</taxon>
        <taxon>Frankiales</taxon>
        <taxon>Frankiaceae</taxon>
        <taxon>Frankia</taxon>
    </lineage>
</organism>
<evidence type="ECO:0000313" key="4">
    <source>
        <dbReference type="Proteomes" id="UP000032545"/>
    </source>
</evidence>
<dbReference type="Gene3D" id="3.40.50.10540">
    <property type="entry name" value="Crotonobetainyl-coa:carnitine coa-transferase, domain 1"/>
    <property type="match status" value="2"/>
</dbReference>
<dbReference type="Proteomes" id="UP000032545">
    <property type="component" value="Unassembled WGS sequence"/>
</dbReference>